<keyword evidence="1" id="KW-0812">Transmembrane</keyword>
<evidence type="ECO:0000313" key="3">
    <source>
        <dbReference type="Proteomes" id="UP000469943"/>
    </source>
</evidence>
<name>A0A7K3TAD6_9BIFI</name>
<dbReference type="OrthoDB" id="7948871at2"/>
<dbReference type="RefSeq" id="WP_152358080.1">
    <property type="nucleotide sequence ID" value="NZ_WBSM01000003.1"/>
</dbReference>
<dbReference type="EMBL" id="WHZX01000003">
    <property type="protein sequence ID" value="NEG71525.1"/>
    <property type="molecule type" value="Genomic_DNA"/>
</dbReference>
<feature type="transmembrane region" description="Helical" evidence="1">
    <location>
        <begin position="104"/>
        <end position="124"/>
    </location>
</feature>
<evidence type="ECO:0000313" key="2">
    <source>
        <dbReference type="EMBL" id="NEG71525.1"/>
    </source>
</evidence>
<dbReference type="Pfam" id="PF04854">
    <property type="entry name" value="DUF624"/>
    <property type="match status" value="1"/>
</dbReference>
<dbReference type="AlphaFoldDB" id="A0A7K3TAD6"/>
<evidence type="ECO:0000256" key="1">
    <source>
        <dbReference type="SAM" id="Phobius"/>
    </source>
</evidence>
<feature type="transmembrane region" description="Helical" evidence="1">
    <location>
        <begin position="136"/>
        <end position="165"/>
    </location>
</feature>
<keyword evidence="1" id="KW-1133">Transmembrane helix</keyword>
<sequence length="198" mass="21658">MNMLSPDSWLMRGMADVVDAIWINVLMVVTSIPLVTIGASVTAGYDAARRSLDGEGHVTANYFRAFRDNVVAATLLWLPFLAVGAGLAYAWVVLQITPLLVPKFGLTILWVIGFEWVFVLQARFENDVLHTLANAYVFGVTNVVSTLAVVVIDVVFVVLVVASVIYLPGGAPLLLILGYGAVLMLHVPIMERALRRYR</sequence>
<accession>A0A7K3TAD6</accession>
<proteinExistence type="predicted"/>
<feature type="transmembrane region" description="Helical" evidence="1">
    <location>
        <begin position="20"/>
        <end position="41"/>
    </location>
</feature>
<feature type="transmembrane region" description="Helical" evidence="1">
    <location>
        <begin position="171"/>
        <end position="189"/>
    </location>
</feature>
<reference evidence="2 3" key="1">
    <citation type="submission" date="2019-10" db="EMBL/GenBank/DDBJ databases">
        <title>Bifidobacterium from non-human primates.</title>
        <authorList>
            <person name="Modesto M."/>
        </authorList>
    </citation>
    <scope>NUCLEOTIDE SEQUENCE [LARGE SCALE GENOMIC DNA]</scope>
    <source>
        <strain evidence="2 3">TREM</strain>
    </source>
</reference>
<organism evidence="2 3">
    <name type="scientific">Bifidobacterium ramosum</name>
    <dbReference type="NCBI Taxonomy" id="1798158"/>
    <lineage>
        <taxon>Bacteria</taxon>
        <taxon>Bacillati</taxon>
        <taxon>Actinomycetota</taxon>
        <taxon>Actinomycetes</taxon>
        <taxon>Bifidobacteriales</taxon>
        <taxon>Bifidobacteriaceae</taxon>
        <taxon>Bifidobacterium</taxon>
    </lineage>
</organism>
<dbReference type="InterPro" id="IPR006938">
    <property type="entry name" value="DUF624"/>
</dbReference>
<dbReference type="Proteomes" id="UP000469943">
    <property type="component" value="Unassembled WGS sequence"/>
</dbReference>
<comment type="caution">
    <text evidence="2">The sequence shown here is derived from an EMBL/GenBank/DDBJ whole genome shotgun (WGS) entry which is preliminary data.</text>
</comment>
<keyword evidence="1" id="KW-0472">Membrane</keyword>
<feature type="transmembrane region" description="Helical" evidence="1">
    <location>
        <begin position="70"/>
        <end position="92"/>
    </location>
</feature>
<protein>
    <submittedName>
        <fullName evidence="2">DUF624 domain-containing protein</fullName>
    </submittedName>
</protein>
<gene>
    <name evidence="2" type="ORF">GFD24_04700</name>
</gene>